<organism evidence="3 5">
    <name type="scientific">Listeria immobilis</name>
    <dbReference type="NCBI Taxonomy" id="2713502"/>
    <lineage>
        <taxon>Bacteria</taxon>
        <taxon>Bacillati</taxon>
        <taxon>Bacillota</taxon>
        <taxon>Bacilli</taxon>
        <taxon>Bacillales</taxon>
        <taxon>Listeriaceae</taxon>
        <taxon>Listeria</taxon>
    </lineage>
</organism>
<dbReference type="SUPFAM" id="SSF46785">
    <property type="entry name" value="Winged helix' DNA-binding domain"/>
    <property type="match status" value="1"/>
</dbReference>
<dbReference type="InterPro" id="IPR036390">
    <property type="entry name" value="WH_DNA-bd_sf"/>
</dbReference>
<proteinExistence type="predicted"/>
<dbReference type="EMBL" id="JAASUB010000010">
    <property type="protein sequence ID" value="MBC1510096.1"/>
    <property type="molecule type" value="Genomic_DNA"/>
</dbReference>
<evidence type="ECO:0000313" key="6">
    <source>
        <dbReference type="Proteomes" id="UP000587800"/>
    </source>
</evidence>
<dbReference type="EMBL" id="JAASTW010000009">
    <property type="protein sequence ID" value="MBC1489013.1"/>
    <property type="molecule type" value="Genomic_DNA"/>
</dbReference>
<dbReference type="PROSITE" id="PS50042">
    <property type="entry name" value="CNMP_BINDING_3"/>
    <property type="match status" value="1"/>
</dbReference>
<dbReference type="RefSeq" id="WP_185348977.1">
    <property type="nucleotide sequence ID" value="NZ_JAASTU010000031.1"/>
</dbReference>
<dbReference type="Proteomes" id="UP000587800">
    <property type="component" value="Unassembled WGS sequence"/>
</dbReference>
<evidence type="ECO:0000313" key="3">
    <source>
        <dbReference type="EMBL" id="MBC1489013.1"/>
    </source>
</evidence>
<dbReference type="AlphaFoldDB" id="A0A7X0X811"/>
<dbReference type="Pfam" id="PF00027">
    <property type="entry name" value="cNMP_binding"/>
    <property type="match status" value="1"/>
</dbReference>
<keyword evidence="1" id="KW-0010">Activator</keyword>
<dbReference type="Proteomes" id="UP000561617">
    <property type="component" value="Unassembled WGS sequence"/>
</dbReference>
<sequence length="223" mass="26125">MRSDEEIFKEATTKSLLQLLKKSEDFYKYCYQEIIPKGQEIKLKDSKNFKIYLVESGYFAYCLQNDNGDSGIISFVGDEVAVNLVPLIKEEPEDSILRTLTKVHCWVLDSDFVERILDETNQKSLYLLANLLYTRKVYFKASKRTFMKKEARIRACLKEMGLYLGRVTKEKEYILPEEINNFILAQYANTTREYTNMTVLKLRKAGILDDSHKPWVIKKIDDL</sequence>
<dbReference type="Gene3D" id="2.60.120.10">
    <property type="entry name" value="Jelly Rolls"/>
    <property type="match status" value="1"/>
</dbReference>
<reference evidence="5 6" key="1">
    <citation type="submission" date="2020-03" db="EMBL/GenBank/DDBJ databases">
        <title>Soil Listeria distribution.</title>
        <authorList>
            <person name="Liao J."/>
            <person name="Wiedmann M."/>
        </authorList>
    </citation>
    <scope>NUCLEOTIDE SEQUENCE [LARGE SCALE GENOMIC DNA]</scope>
    <source>
        <strain evidence="4 6">FSL L7-1515</strain>
        <strain evidence="3 5">FSL L7-1554</strain>
    </source>
</reference>
<comment type="caution">
    <text evidence="3">The sequence shown here is derived from an EMBL/GenBank/DDBJ whole genome shotgun (WGS) entry which is preliminary data.</text>
</comment>
<evidence type="ECO:0000313" key="4">
    <source>
        <dbReference type="EMBL" id="MBC1510096.1"/>
    </source>
</evidence>
<gene>
    <name evidence="3" type="ORF">HCJ38_08325</name>
    <name evidence="4" type="ORF">HCJ59_09360</name>
</gene>
<dbReference type="InterPro" id="IPR018490">
    <property type="entry name" value="cNMP-bd_dom_sf"/>
</dbReference>
<evidence type="ECO:0000313" key="5">
    <source>
        <dbReference type="Proteomes" id="UP000561617"/>
    </source>
</evidence>
<keyword evidence="6" id="KW-1185">Reference proteome</keyword>
<accession>A0A7X0X811</accession>
<evidence type="ECO:0000256" key="1">
    <source>
        <dbReference type="ARBA" id="ARBA00023159"/>
    </source>
</evidence>
<protein>
    <submittedName>
        <fullName evidence="3">Crp/Fnr family transcriptional regulator</fullName>
    </submittedName>
</protein>
<dbReference type="InterPro" id="IPR000595">
    <property type="entry name" value="cNMP-bd_dom"/>
</dbReference>
<evidence type="ECO:0000259" key="2">
    <source>
        <dbReference type="PROSITE" id="PS50042"/>
    </source>
</evidence>
<dbReference type="SUPFAM" id="SSF51206">
    <property type="entry name" value="cAMP-binding domain-like"/>
    <property type="match status" value="1"/>
</dbReference>
<dbReference type="InterPro" id="IPR014710">
    <property type="entry name" value="RmlC-like_jellyroll"/>
</dbReference>
<feature type="domain" description="Cyclic nucleotide-binding" evidence="2">
    <location>
        <begin position="7"/>
        <end position="134"/>
    </location>
</feature>
<name>A0A7X0X811_9LIST</name>